<feature type="domain" description="Ig-like" evidence="11">
    <location>
        <begin position="74"/>
        <end position="155"/>
    </location>
</feature>
<dbReference type="GeneID" id="102809895"/>
<dbReference type="PROSITE" id="PS00109">
    <property type="entry name" value="PROTEIN_KINASE_TYR"/>
    <property type="match status" value="1"/>
</dbReference>
<feature type="transmembrane region" description="Helical" evidence="9">
    <location>
        <begin position="268"/>
        <end position="288"/>
    </location>
</feature>
<evidence type="ECO:0000256" key="2">
    <source>
        <dbReference type="ARBA" id="ARBA00022692"/>
    </source>
</evidence>
<dbReference type="InterPro" id="IPR050122">
    <property type="entry name" value="RTK"/>
</dbReference>
<dbReference type="Gene3D" id="2.60.40.10">
    <property type="entry name" value="Immunoglobulins"/>
    <property type="match status" value="2"/>
</dbReference>
<dbReference type="InterPro" id="IPR008266">
    <property type="entry name" value="Tyr_kinase_AS"/>
</dbReference>
<evidence type="ECO:0000313" key="13">
    <source>
        <dbReference type="RefSeq" id="XP_006812910.1"/>
    </source>
</evidence>
<gene>
    <name evidence="13" type="primary">LOC102809895</name>
</gene>
<dbReference type="InterPro" id="IPR007110">
    <property type="entry name" value="Ig-like_dom"/>
</dbReference>
<protein>
    <submittedName>
        <fullName evidence="13">Fibroblast growth factor receptor-like</fullName>
    </submittedName>
</protein>
<proteinExistence type="predicted"/>
<evidence type="ECO:0000256" key="5">
    <source>
        <dbReference type="ARBA" id="ARBA00023157"/>
    </source>
</evidence>
<organism evidence="12 13">
    <name type="scientific">Saccoglossus kowalevskii</name>
    <name type="common">Acorn worm</name>
    <dbReference type="NCBI Taxonomy" id="10224"/>
    <lineage>
        <taxon>Eukaryota</taxon>
        <taxon>Metazoa</taxon>
        <taxon>Hemichordata</taxon>
        <taxon>Enteropneusta</taxon>
        <taxon>Harrimaniidae</taxon>
        <taxon>Saccoglossus</taxon>
    </lineage>
</organism>
<dbReference type="InterPro" id="IPR000719">
    <property type="entry name" value="Prot_kinase_dom"/>
</dbReference>
<evidence type="ECO:0000256" key="1">
    <source>
        <dbReference type="ARBA" id="ARBA00004167"/>
    </source>
</evidence>
<dbReference type="InterPro" id="IPR001245">
    <property type="entry name" value="Ser-Thr/Tyr_kinase_cat_dom"/>
</dbReference>
<evidence type="ECO:0000256" key="7">
    <source>
        <dbReference type="ARBA" id="ARBA00023180"/>
    </source>
</evidence>
<dbReference type="PROSITE" id="PS50011">
    <property type="entry name" value="PROTEIN_KINASE_DOM"/>
    <property type="match status" value="1"/>
</dbReference>
<evidence type="ECO:0000259" key="10">
    <source>
        <dbReference type="PROSITE" id="PS50011"/>
    </source>
</evidence>
<dbReference type="SMART" id="SM00409">
    <property type="entry name" value="IG"/>
    <property type="match status" value="2"/>
</dbReference>
<evidence type="ECO:0000256" key="9">
    <source>
        <dbReference type="SAM" id="Phobius"/>
    </source>
</evidence>
<dbReference type="RefSeq" id="XP_006812910.1">
    <property type="nucleotide sequence ID" value="XM_006812847.1"/>
</dbReference>
<evidence type="ECO:0000259" key="11">
    <source>
        <dbReference type="PROSITE" id="PS50835"/>
    </source>
</evidence>
<dbReference type="Gene3D" id="3.30.200.20">
    <property type="entry name" value="Phosphorylase Kinase, domain 1"/>
    <property type="match status" value="1"/>
</dbReference>
<dbReference type="SUPFAM" id="SSF48726">
    <property type="entry name" value="Immunoglobulin"/>
    <property type="match status" value="2"/>
</dbReference>
<dbReference type="SMART" id="SM00219">
    <property type="entry name" value="TyrKc"/>
    <property type="match status" value="1"/>
</dbReference>
<keyword evidence="2 9" id="KW-0812">Transmembrane</keyword>
<evidence type="ECO:0000313" key="12">
    <source>
        <dbReference type="Proteomes" id="UP000694865"/>
    </source>
</evidence>
<dbReference type="PANTHER" id="PTHR24416">
    <property type="entry name" value="TYROSINE-PROTEIN KINASE RECEPTOR"/>
    <property type="match status" value="1"/>
</dbReference>
<keyword evidence="5" id="KW-1015">Disulfide bond</keyword>
<keyword evidence="4 9" id="KW-0472">Membrane</keyword>
<dbReference type="Proteomes" id="UP000694865">
    <property type="component" value="Unplaced"/>
</dbReference>
<dbReference type="SUPFAM" id="SSF56112">
    <property type="entry name" value="Protein kinase-like (PK-like)"/>
    <property type="match status" value="1"/>
</dbReference>
<keyword evidence="12" id="KW-1185">Reference proteome</keyword>
<feature type="domain" description="Ig-like" evidence="11">
    <location>
        <begin position="161"/>
        <end position="254"/>
    </location>
</feature>
<dbReference type="PROSITE" id="PS50835">
    <property type="entry name" value="IG_LIKE"/>
    <property type="match status" value="2"/>
</dbReference>
<keyword evidence="7" id="KW-0325">Glycoprotein</keyword>
<dbReference type="InterPro" id="IPR020635">
    <property type="entry name" value="Tyr_kinase_cat_dom"/>
</dbReference>
<name>A0ABM0LYR9_SACKO</name>
<dbReference type="InterPro" id="IPR013783">
    <property type="entry name" value="Ig-like_fold"/>
</dbReference>
<feature type="domain" description="Protein kinase" evidence="10">
    <location>
        <begin position="239"/>
        <end position="461"/>
    </location>
</feature>
<dbReference type="InterPro" id="IPR036179">
    <property type="entry name" value="Ig-like_dom_sf"/>
</dbReference>
<dbReference type="InterPro" id="IPR003599">
    <property type="entry name" value="Ig_sub"/>
</dbReference>
<evidence type="ECO:0000256" key="4">
    <source>
        <dbReference type="ARBA" id="ARBA00023136"/>
    </source>
</evidence>
<comment type="subcellular location">
    <subcellularLocation>
        <location evidence="1">Membrane</location>
        <topology evidence="1">Single-pass membrane protein</topology>
    </subcellularLocation>
</comment>
<evidence type="ECO:0000256" key="8">
    <source>
        <dbReference type="ARBA" id="ARBA00023319"/>
    </source>
</evidence>
<dbReference type="Gene3D" id="1.10.510.10">
    <property type="entry name" value="Transferase(Phosphotransferase) domain 1"/>
    <property type="match status" value="1"/>
</dbReference>
<dbReference type="Pfam" id="PF07714">
    <property type="entry name" value="PK_Tyr_Ser-Thr"/>
    <property type="match status" value="1"/>
</dbReference>
<reference evidence="13" key="1">
    <citation type="submission" date="2025-08" db="UniProtKB">
        <authorList>
            <consortium name="RefSeq"/>
        </authorList>
    </citation>
    <scope>IDENTIFICATION</scope>
    <source>
        <tissue evidence="13">Testes</tissue>
    </source>
</reference>
<evidence type="ECO:0000256" key="3">
    <source>
        <dbReference type="ARBA" id="ARBA00022989"/>
    </source>
</evidence>
<keyword evidence="3 9" id="KW-1133">Transmembrane helix</keyword>
<dbReference type="PANTHER" id="PTHR24416:SF611">
    <property type="entry name" value="TYROSINE-PROTEIN KINASE TRANSMEMBRANE RECEPTOR ROR"/>
    <property type="match status" value="1"/>
</dbReference>
<accession>A0ABM0LYR9</accession>
<dbReference type="Pfam" id="PF13895">
    <property type="entry name" value="Ig_2"/>
    <property type="match status" value="1"/>
</dbReference>
<evidence type="ECO:0000256" key="6">
    <source>
        <dbReference type="ARBA" id="ARBA00023170"/>
    </source>
</evidence>
<sequence length="461" mass="52016">MDFDDSAPGVLVWYHESVEVKRKTGRENTWTSLHFKDNNDDVFDCQLEHYTLPRPKWSQVSCEDKIVMDVQYSPTVNIQNPTDVTLIEGDAYIAVCLIDSNPAVEGIWIHPDGSFTLGSSLEINSISRTDGGRYICFAETVFWDGSTASDNDSLHIDVQFPANISLVGPSHVYEGNHVVLLCSTTDANPRPYEMYINHTDDNGNDNVVAEVEYDIHVLYIITSISEEHSGTYTCYAESRFYDGTIGESTSNEITVNILQYSPEDNTNGVIFALIIVIILLFAVIVISWKPSHTAEYEDLRMSVNPDHVYLKHGEVPWEIQRESIRLGKTIAEGYFGKVMKATAIIGSQNLHSTVAVKMLKGPTFFVLEYMALGDLQTYLRREKNNEENTYTNLRDRVTKLSQHNRIGFSHQISLAMEFIEGKGCVHRDLAARNVLLNEKLVCKLSGFGLATDVLDQRDYEK</sequence>
<keyword evidence="6" id="KW-0675">Receptor</keyword>
<dbReference type="InterPro" id="IPR011009">
    <property type="entry name" value="Kinase-like_dom_sf"/>
</dbReference>
<keyword evidence="8" id="KW-0393">Immunoglobulin domain</keyword>